<evidence type="ECO:0000313" key="3">
    <source>
        <dbReference type="EMBL" id="GIH04901.1"/>
    </source>
</evidence>
<evidence type="ECO:0000313" key="4">
    <source>
        <dbReference type="Proteomes" id="UP000612899"/>
    </source>
</evidence>
<comment type="caution">
    <text evidence="3">The sequence shown here is derived from an EMBL/GenBank/DDBJ whole genome shotgun (WGS) entry which is preliminary data.</text>
</comment>
<dbReference type="GO" id="GO:0070566">
    <property type="term" value="F:adenylyltransferase activity"/>
    <property type="evidence" value="ECO:0007669"/>
    <property type="project" value="TreeGrafter"/>
</dbReference>
<dbReference type="InterPro" id="IPR020845">
    <property type="entry name" value="AMP-binding_CS"/>
</dbReference>
<reference evidence="3" key="1">
    <citation type="submission" date="2021-01" db="EMBL/GenBank/DDBJ databases">
        <title>Whole genome shotgun sequence of Rhizocola hellebori NBRC 109834.</title>
        <authorList>
            <person name="Komaki H."/>
            <person name="Tamura T."/>
        </authorList>
    </citation>
    <scope>NUCLEOTIDE SEQUENCE</scope>
    <source>
        <strain evidence="3">NBRC 109834</strain>
    </source>
</reference>
<name>A0A8J3VGB6_9ACTN</name>
<dbReference type="PROSITE" id="PS00455">
    <property type="entry name" value="AMP_BINDING"/>
    <property type="match status" value="1"/>
</dbReference>
<gene>
    <name evidence="3" type="ORF">Rhe02_29680</name>
</gene>
<protein>
    <submittedName>
        <fullName evidence="3">Long-chain-fatty-acid--CoA ligase</fullName>
    </submittedName>
</protein>
<dbReference type="PANTHER" id="PTHR22754">
    <property type="entry name" value="DISCO-INTERACTING PROTEIN 2 DIP2 -RELATED"/>
    <property type="match status" value="1"/>
</dbReference>
<evidence type="ECO:0000259" key="2">
    <source>
        <dbReference type="Pfam" id="PF00501"/>
    </source>
</evidence>
<dbReference type="GO" id="GO:0006633">
    <property type="term" value="P:fatty acid biosynthetic process"/>
    <property type="evidence" value="ECO:0007669"/>
    <property type="project" value="TreeGrafter"/>
</dbReference>
<sequence>MPGILDLLADAATERATLRTIPGPAEPVTLAQVWRRSADAGRYLAHRAGRGSAVAMMLTTSADCVTALIGGWRAGLCIASLPTPARAVPMPEYAQQIGAVLRLMEAKLLVVDDEVASAIPELPVPVVTFSQTLSGWGAKTADEAGSFVQFTSGSTSTPKGVRLSMEAIGENVRALLDGVASPDPLVSCSWLPLSHDMGLVGMFLAAWAGQRHVSPGGLVLIRPERFLRRPSTWLSACAQFGATVTAAPNFGLELALRDLAGCASLDLSALRVCIVGAEPVRAETLRRFAKELAPLRFDSDALCPAYGMAEASLAVSAKPPGKPWNSCHVDTSALEMGRWQESGPGEGTTELVGLGAPLPGIEVAVGGEPAAVGEVLVRGSSMFDGYLGGADPRGADRWFPTRDLGMLRDGELYVTGRADEVLLVAGRNLYPHDVEEAAARVGGVRRHCTAAVAYGPSDYAIVLERPGKLVAEEELKRLCRAVRLEVAKRIGIGPAAVIVIARGSFPRTPSGKPQRRRLAAQVALPDAALELAMHFG</sequence>
<dbReference type="Proteomes" id="UP000612899">
    <property type="component" value="Unassembled WGS sequence"/>
</dbReference>
<keyword evidence="4" id="KW-1185">Reference proteome</keyword>
<dbReference type="InterPro" id="IPR042099">
    <property type="entry name" value="ANL_N_sf"/>
</dbReference>
<organism evidence="3 4">
    <name type="scientific">Rhizocola hellebori</name>
    <dbReference type="NCBI Taxonomy" id="1392758"/>
    <lineage>
        <taxon>Bacteria</taxon>
        <taxon>Bacillati</taxon>
        <taxon>Actinomycetota</taxon>
        <taxon>Actinomycetes</taxon>
        <taxon>Micromonosporales</taxon>
        <taxon>Micromonosporaceae</taxon>
        <taxon>Rhizocola</taxon>
    </lineage>
</organism>
<dbReference type="SUPFAM" id="SSF56801">
    <property type="entry name" value="Acetyl-CoA synthetase-like"/>
    <property type="match status" value="1"/>
</dbReference>
<dbReference type="InterPro" id="IPR000873">
    <property type="entry name" value="AMP-dep_synth/lig_dom"/>
</dbReference>
<proteinExistence type="inferred from homology"/>
<dbReference type="PANTHER" id="PTHR22754:SF32">
    <property type="entry name" value="DISCO-INTERACTING PROTEIN 2"/>
    <property type="match status" value="1"/>
</dbReference>
<dbReference type="Gene3D" id="3.30.300.30">
    <property type="match status" value="1"/>
</dbReference>
<evidence type="ECO:0000256" key="1">
    <source>
        <dbReference type="ARBA" id="ARBA00006432"/>
    </source>
</evidence>
<keyword evidence="3" id="KW-0436">Ligase</keyword>
<accession>A0A8J3VGB6</accession>
<dbReference type="GO" id="GO:0005886">
    <property type="term" value="C:plasma membrane"/>
    <property type="evidence" value="ECO:0007669"/>
    <property type="project" value="TreeGrafter"/>
</dbReference>
<dbReference type="Pfam" id="PF00501">
    <property type="entry name" value="AMP-binding"/>
    <property type="match status" value="1"/>
</dbReference>
<feature type="domain" description="AMP-dependent synthetase/ligase" evidence="2">
    <location>
        <begin position="24"/>
        <end position="387"/>
    </location>
</feature>
<dbReference type="Gene3D" id="3.40.50.12780">
    <property type="entry name" value="N-terminal domain of ligase-like"/>
    <property type="match status" value="1"/>
</dbReference>
<dbReference type="EMBL" id="BONY01000015">
    <property type="protein sequence ID" value="GIH04901.1"/>
    <property type="molecule type" value="Genomic_DNA"/>
</dbReference>
<dbReference type="AlphaFoldDB" id="A0A8J3VGB6"/>
<comment type="similarity">
    <text evidence="1">Belongs to the ATP-dependent AMP-binding enzyme family.</text>
</comment>
<dbReference type="RefSeq" id="WP_203908774.1">
    <property type="nucleotide sequence ID" value="NZ_BONY01000015.1"/>
</dbReference>
<dbReference type="GO" id="GO:0016874">
    <property type="term" value="F:ligase activity"/>
    <property type="evidence" value="ECO:0007669"/>
    <property type="project" value="UniProtKB-KW"/>
</dbReference>
<dbReference type="InterPro" id="IPR045851">
    <property type="entry name" value="AMP-bd_C_sf"/>
</dbReference>